<dbReference type="AlphaFoldDB" id="A0A225V461"/>
<dbReference type="SUPFAM" id="SSF56672">
    <property type="entry name" value="DNA/RNA polymerases"/>
    <property type="match status" value="1"/>
</dbReference>
<dbReference type="InterPro" id="IPR043128">
    <property type="entry name" value="Rev_trsase/Diguanyl_cyclase"/>
</dbReference>
<name>A0A225V461_9STRA</name>
<comment type="caution">
    <text evidence="1">The sequence shown here is derived from an EMBL/GenBank/DDBJ whole genome shotgun (WGS) entry which is preliminary data.</text>
</comment>
<evidence type="ECO:0000313" key="1">
    <source>
        <dbReference type="EMBL" id="OWZ00271.1"/>
    </source>
</evidence>
<accession>A0A225V461</accession>
<evidence type="ECO:0000313" key="2">
    <source>
        <dbReference type="Proteomes" id="UP000198211"/>
    </source>
</evidence>
<organism evidence="1 2">
    <name type="scientific">Phytophthora megakarya</name>
    <dbReference type="NCBI Taxonomy" id="4795"/>
    <lineage>
        <taxon>Eukaryota</taxon>
        <taxon>Sar</taxon>
        <taxon>Stramenopiles</taxon>
        <taxon>Oomycota</taxon>
        <taxon>Peronosporomycetes</taxon>
        <taxon>Peronosporales</taxon>
        <taxon>Peronosporaceae</taxon>
        <taxon>Phytophthora</taxon>
    </lineage>
</organism>
<dbReference type="Gene3D" id="3.10.10.10">
    <property type="entry name" value="HIV Type 1 Reverse Transcriptase, subunit A, domain 1"/>
    <property type="match status" value="1"/>
</dbReference>
<evidence type="ECO:0008006" key="3">
    <source>
        <dbReference type="Google" id="ProtNLM"/>
    </source>
</evidence>
<gene>
    <name evidence="1" type="ORF">PHMEG_00028577</name>
</gene>
<dbReference type="Gene3D" id="3.30.70.270">
    <property type="match status" value="1"/>
</dbReference>
<sequence>MDKGNAGYWDNQAFEVTKPVGWRIVHDFRGINSKLRIPAAPVPREEDIYDAMAGGYYFSAMDLLCFFSSAASTETHTVYCFLDT</sequence>
<proteinExistence type="predicted"/>
<reference evidence="2" key="1">
    <citation type="submission" date="2017-03" db="EMBL/GenBank/DDBJ databases">
        <title>Phytopthora megakarya and P. palmivora, two closely related causual agents of cacao black pod achieved similar genome size and gene model numbers by different mechanisms.</title>
        <authorList>
            <person name="Ali S."/>
            <person name="Shao J."/>
            <person name="Larry D.J."/>
            <person name="Kronmiller B."/>
            <person name="Shen D."/>
            <person name="Strem M.D."/>
            <person name="Melnick R.L."/>
            <person name="Guiltinan M.J."/>
            <person name="Tyler B.M."/>
            <person name="Meinhardt L.W."/>
            <person name="Bailey B.A."/>
        </authorList>
    </citation>
    <scope>NUCLEOTIDE SEQUENCE [LARGE SCALE GENOMIC DNA]</scope>
    <source>
        <strain evidence="2">zdho120</strain>
    </source>
</reference>
<dbReference type="Proteomes" id="UP000198211">
    <property type="component" value="Unassembled WGS sequence"/>
</dbReference>
<protein>
    <recommendedName>
        <fullName evidence="3">Reverse transcriptase</fullName>
    </recommendedName>
</protein>
<dbReference type="EMBL" id="NBNE01007755">
    <property type="protein sequence ID" value="OWZ00271.1"/>
    <property type="molecule type" value="Genomic_DNA"/>
</dbReference>
<keyword evidence="2" id="KW-1185">Reference proteome</keyword>
<dbReference type="InterPro" id="IPR043502">
    <property type="entry name" value="DNA/RNA_pol_sf"/>
</dbReference>